<comment type="caution">
    <text evidence="2">The sequence shown here is derived from an EMBL/GenBank/DDBJ whole genome shotgun (WGS) entry which is preliminary data.</text>
</comment>
<name>A0A3M0J6E4_HIRRU</name>
<evidence type="ECO:0000313" key="2">
    <source>
        <dbReference type="EMBL" id="RMB96425.1"/>
    </source>
</evidence>
<protein>
    <recommendedName>
        <fullName evidence="4">RNase H type-1 domain-containing protein</fullName>
    </recommendedName>
</protein>
<dbReference type="EMBL" id="QRBI01000175">
    <property type="protein sequence ID" value="RMB96425.1"/>
    <property type="molecule type" value="Genomic_DNA"/>
</dbReference>
<proteinExistence type="predicted"/>
<accession>A0A3M0J6E4</accession>
<sequence length="124" mass="13987">MAEEVEEANWQRGGKPIWAAKEWKDIATRVERLPVKVRHVDAHIPKSRANEEHRNNEQVLLTSYTVVRTQEKGWTHITRVKGPVPPPNTGPDPAETSTSLPEWVAILNSSNLKVTSKRKKPPVG</sequence>
<reference evidence="2 3" key="1">
    <citation type="submission" date="2018-07" db="EMBL/GenBank/DDBJ databases">
        <title>A high quality draft genome assembly of the barn swallow (H. rustica rustica).</title>
        <authorList>
            <person name="Formenti G."/>
            <person name="Chiara M."/>
            <person name="Poveda L."/>
            <person name="Francoijs K.-J."/>
            <person name="Bonisoli-Alquati A."/>
            <person name="Canova L."/>
            <person name="Gianfranceschi L."/>
            <person name="Horner D.S."/>
            <person name="Saino N."/>
        </authorList>
    </citation>
    <scope>NUCLEOTIDE SEQUENCE [LARGE SCALE GENOMIC DNA]</scope>
    <source>
        <strain evidence="2">Chelidonia</strain>
        <tissue evidence="2">Blood</tissue>
    </source>
</reference>
<dbReference type="Gene3D" id="2.30.30.850">
    <property type="match status" value="1"/>
</dbReference>
<evidence type="ECO:0000313" key="3">
    <source>
        <dbReference type="Proteomes" id="UP000269221"/>
    </source>
</evidence>
<gene>
    <name evidence="2" type="ORF">DUI87_27100</name>
</gene>
<evidence type="ECO:0000256" key="1">
    <source>
        <dbReference type="SAM" id="MobiDB-lite"/>
    </source>
</evidence>
<keyword evidence="3" id="KW-1185">Reference proteome</keyword>
<evidence type="ECO:0008006" key="4">
    <source>
        <dbReference type="Google" id="ProtNLM"/>
    </source>
</evidence>
<dbReference type="Proteomes" id="UP000269221">
    <property type="component" value="Unassembled WGS sequence"/>
</dbReference>
<feature type="region of interest" description="Disordered" evidence="1">
    <location>
        <begin position="78"/>
        <end position="101"/>
    </location>
</feature>
<dbReference type="AlphaFoldDB" id="A0A3M0J6E4"/>
<organism evidence="2 3">
    <name type="scientific">Hirundo rustica rustica</name>
    <dbReference type="NCBI Taxonomy" id="333673"/>
    <lineage>
        <taxon>Eukaryota</taxon>
        <taxon>Metazoa</taxon>
        <taxon>Chordata</taxon>
        <taxon>Craniata</taxon>
        <taxon>Vertebrata</taxon>
        <taxon>Euteleostomi</taxon>
        <taxon>Archelosauria</taxon>
        <taxon>Archosauria</taxon>
        <taxon>Dinosauria</taxon>
        <taxon>Saurischia</taxon>
        <taxon>Theropoda</taxon>
        <taxon>Coelurosauria</taxon>
        <taxon>Aves</taxon>
        <taxon>Neognathae</taxon>
        <taxon>Neoaves</taxon>
        <taxon>Telluraves</taxon>
        <taxon>Australaves</taxon>
        <taxon>Passeriformes</taxon>
        <taxon>Sylvioidea</taxon>
        <taxon>Hirundinidae</taxon>
        <taxon>Hirundo</taxon>
    </lineage>
</organism>